<evidence type="ECO:0000256" key="6">
    <source>
        <dbReference type="RuleBase" id="RU363126"/>
    </source>
</evidence>
<keyword evidence="6" id="KW-0407">Ion channel</keyword>
<keyword evidence="6" id="KW-1003">Cell membrane</keyword>
<dbReference type="PANTHER" id="PTHR10736">
    <property type="entry name" value="BESTROPHIN"/>
    <property type="match status" value="1"/>
</dbReference>
<evidence type="ECO:0000256" key="5">
    <source>
        <dbReference type="ARBA" id="ARBA00034769"/>
    </source>
</evidence>
<evidence type="ECO:0000313" key="9">
    <source>
        <dbReference type="WBParaSite" id="SBAD_0001301601-mRNA-1"/>
    </source>
</evidence>
<dbReference type="InterPro" id="IPR000615">
    <property type="entry name" value="Bestrophin"/>
</dbReference>
<dbReference type="PANTHER" id="PTHR10736:SF0">
    <property type="entry name" value="BESTROPHIN HOMOLOG"/>
    <property type="match status" value="1"/>
</dbReference>
<accession>A0A183J9Q8</accession>
<keyword evidence="6" id="KW-0406">Ion transport</keyword>
<keyword evidence="6" id="KW-0868">Chloride</keyword>
<dbReference type="Proteomes" id="UP000270296">
    <property type="component" value="Unassembled WGS sequence"/>
</dbReference>
<evidence type="ECO:0000256" key="3">
    <source>
        <dbReference type="ARBA" id="ARBA00022989"/>
    </source>
</evidence>
<name>A0A183J9Q8_9BILA</name>
<sequence length="172" mass="20203">MHITVKQPNCYKLKRVALAAATFIDGNDEKTKLIKRTFVRYVGLMQILVLRDISPPISRKYKKYKDIIDAGYLLESELDYLRNEPAITNKFWIPWQWAYSLIHHCRMAGKISADMNMAQILIELMKFYDYMRTLLNYDWVSVPLVYTQVCNDGVHITFVVIRSMITNIIMSL</sequence>
<keyword evidence="3" id="KW-1133">Transmembrane helix</keyword>
<dbReference type="InterPro" id="IPR021134">
    <property type="entry name" value="Bestrophin-like"/>
</dbReference>
<comment type="function">
    <text evidence="6">Forms chloride channels.</text>
</comment>
<reference evidence="9" key="1">
    <citation type="submission" date="2016-06" db="UniProtKB">
        <authorList>
            <consortium name="WormBaseParasite"/>
        </authorList>
    </citation>
    <scope>IDENTIFICATION</scope>
</reference>
<keyword evidence="2" id="KW-0812">Transmembrane</keyword>
<dbReference type="AlphaFoldDB" id="A0A183J9Q8"/>
<dbReference type="GO" id="GO:0034707">
    <property type="term" value="C:chloride channel complex"/>
    <property type="evidence" value="ECO:0007669"/>
    <property type="project" value="UniProtKB-KW"/>
</dbReference>
<keyword evidence="8" id="KW-1185">Reference proteome</keyword>
<reference evidence="7 8" key="2">
    <citation type="submission" date="2018-11" db="EMBL/GenBank/DDBJ databases">
        <authorList>
            <consortium name="Pathogen Informatics"/>
        </authorList>
    </citation>
    <scope>NUCLEOTIDE SEQUENCE [LARGE SCALE GENOMIC DNA]</scope>
</reference>
<keyword evidence="6" id="KW-0813">Transport</keyword>
<protein>
    <recommendedName>
        <fullName evidence="6">Bestrophin homolog</fullName>
    </recommendedName>
</protein>
<dbReference type="GO" id="GO:0005886">
    <property type="term" value="C:plasma membrane"/>
    <property type="evidence" value="ECO:0007669"/>
    <property type="project" value="UniProtKB-SubCell"/>
</dbReference>
<comment type="similarity">
    <text evidence="5 6">Belongs to the anion channel-forming bestrophin (TC 1.A.46) family. Calcium-sensitive chloride channel subfamily.</text>
</comment>
<evidence type="ECO:0000256" key="4">
    <source>
        <dbReference type="ARBA" id="ARBA00023136"/>
    </source>
</evidence>
<evidence type="ECO:0000313" key="7">
    <source>
        <dbReference type="EMBL" id="VDP50094.1"/>
    </source>
</evidence>
<dbReference type="GO" id="GO:0005254">
    <property type="term" value="F:chloride channel activity"/>
    <property type="evidence" value="ECO:0007669"/>
    <property type="project" value="UniProtKB-KW"/>
</dbReference>
<gene>
    <name evidence="7" type="ORF">SBAD_LOCUS12606</name>
</gene>
<dbReference type="Pfam" id="PF01062">
    <property type="entry name" value="Bestrophin"/>
    <property type="match status" value="1"/>
</dbReference>
<dbReference type="WBParaSite" id="SBAD_0001301601-mRNA-1">
    <property type="protein sequence ID" value="SBAD_0001301601-mRNA-1"/>
    <property type="gene ID" value="SBAD_0001301601"/>
</dbReference>
<evidence type="ECO:0000256" key="2">
    <source>
        <dbReference type="ARBA" id="ARBA00022692"/>
    </source>
</evidence>
<proteinExistence type="inferred from homology"/>
<organism evidence="9">
    <name type="scientific">Soboliphyme baturini</name>
    <dbReference type="NCBI Taxonomy" id="241478"/>
    <lineage>
        <taxon>Eukaryota</taxon>
        <taxon>Metazoa</taxon>
        <taxon>Ecdysozoa</taxon>
        <taxon>Nematoda</taxon>
        <taxon>Enoplea</taxon>
        <taxon>Dorylaimia</taxon>
        <taxon>Dioctophymatida</taxon>
        <taxon>Dioctophymatoidea</taxon>
        <taxon>Soboliphymatidae</taxon>
        <taxon>Soboliphyme</taxon>
    </lineage>
</organism>
<dbReference type="EMBL" id="UZAM01018274">
    <property type="protein sequence ID" value="VDP50094.1"/>
    <property type="molecule type" value="Genomic_DNA"/>
</dbReference>
<evidence type="ECO:0000313" key="8">
    <source>
        <dbReference type="Proteomes" id="UP000270296"/>
    </source>
</evidence>
<comment type="subcellular location">
    <subcellularLocation>
        <location evidence="6">Cell membrane</location>
        <topology evidence="6">Multi-pass membrane protein</topology>
    </subcellularLocation>
    <subcellularLocation>
        <location evidence="1">Membrane</location>
    </subcellularLocation>
</comment>
<keyword evidence="4" id="KW-0472">Membrane</keyword>
<evidence type="ECO:0000256" key="1">
    <source>
        <dbReference type="ARBA" id="ARBA00004370"/>
    </source>
</evidence>
<keyword evidence="6" id="KW-0869">Chloride channel</keyword>
<dbReference type="OrthoDB" id="201595at2759"/>